<dbReference type="Gene3D" id="1.20.1600.10">
    <property type="entry name" value="Outer membrane efflux proteins (OEP)"/>
    <property type="match status" value="1"/>
</dbReference>
<keyword evidence="3" id="KW-0175">Coiled coil</keyword>
<evidence type="ECO:0000313" key="4">
    <source>
        <dbReference type="EMBL" id="MEK8049677.1"/>
    </source>
</evidence>
<comment type="subcellular location">
    <subcellularLocation>
        <location evidence="2">Cell membrane</location>
        <topology evidence="2">Lipid-anchor</topology>
    </subcellularLocation>
</comment>
<dbReference type="InterPro" id="IPR003423">
    <property type="entry name" value="OMP_efflux"/>
</dbReference>
<keyword evidence="2" id="KW-1134">Transmembrane beta strand</keyword>
<keyword evidence="2" id="KW-0449">Lipoprotein</keyword>
<dbReference type="Gene3D" id="2.20.200.10">
    <property type="entry name" value="Outer membrane efflux proteins (OEP)"/>
    <property type="match status" value="1"/>
</dbReference>
<keyword evidence="2" id="KW-0472">Membrane</keyword>
<keyword evidence="2" id="KW-0564">Palmitate</keyword>
<dbReference type="PANTHER" id="PTHR30203">
    <property type="entry name" value="OUTER MEMBRANE CATION EFFLUX PROTEIN"/>
    <property type="match status" value="1"/>
</dbReference>
<evidence type="ECO:0000256" key="2">
    <source>
        <dbReference type="RuleBase" id="RU362097"/>
    </source>
</evidence>
<evidence type="ECO:0000256" key="1">
    <source>
        <dbReference type="ARBA" id="ARBA00007613"/>
    </source>
</evidence>
<keyword evidence="2" id="KW-0812">Transmembrane</keyword>
<feature type="coiled-coil region" evidence="3">
    <location>
        <begin position="219"/>
        <end position="246"/>
    </location>
</feature>
<gene>
    <name evidence="4" type="ORF">AACH10_05475</name>
</gene>
<dbReference type="NCBIfam" id="TIGR01845">
    <property type="entry name" value="outer_NodT"/>
    <property type="match status" value="1"/>
</dbReference>
<proteinExistence type="inferred from homology"/>
<dbReference type="EMBL" id="JBBUTH010000003">
    <property type="protein sequence ID" value="MEK8049677.1"/>
    <property type="molecule type" value="Genomic_DNA"/>
</dbReference>
<name>A0ABU9CCS4_9BURK</name>
<dbReference type="RefSeq" id="WP_341409360.1">
    <property type="nucleotide sequence ID" value="NZ_JBBUTH010000003.1"/>
</dbReference>
<keyword evidence="2" id="KW-0732">Signal</keyword>
<dbReference type="PANTHER" id="PTHR30203:SF33">
    <property type="entry name" value="BLR4455 PROTEIN"/>
    <property type="match status" value="1"/>
</dbReference>
<dbReference type="Proteomes" id="UP001365405">
    <property type="component" value="Unassembled WGS sequence"/>
</dbReference>
<reference evidence="4 5" key="1">
    <citation type="submission" date="2024-04" db="EMBL/GenBank/DDBJ databases">
        <title>Novel species of the genus Ideonella isolated from streams.</title>
        <authorList>
            <person name="Lu H."/>
        </authorList>
    </citation>
    <scope>NUCLEOTIDE SEQUENCE [LARGE SCALE GENOMIC DNA]</scope>
    <source>
        <strain evidence="4 5">DXS22W</strain>
    </source>
</reference>
<feature type="chain" id="PRO_5044963015" evidence="2">
    <location>
        <begin position="32"/>
        <end position="460"/>
    </location>
</feature>
<dbReference type="Pfam" id="PF02321">
    <property type="entry name" value="OEP"/>
    <property type="match status" value="2"/>
</dbReference>
<comment type="similarity">
    <text evidence="1 2">Belongs to the outer membrane factor (OMF) (TC 1.B.17) family.</text>
</comment>
<accession>A0ABU9CCS4</accession>
<dbReference type="SUPFAM" id="SSF56954">
    <property type="entry name" value="Outer membrane efflux proteins (OEP)"/>
    <property type="match status" value="1"/>
</dbReference>
<evidence type="ECO:0000256" key="3">
    <source>
        <dbReference type="SAM" id="Coils"/>
    </source>
</evidence>
<dbReference type="InterPro" id="IPR010131">
    <property type="entry name" value="MdtP/NodT-like"/>
</dbReference>
<keyword evidence="5" id="KW-1185">Reference proteome</keyword>
<protein>
    <submittedName>
        <fullName evidence="4">Efflux transporter outer membrane subunit</fullName>
    </submittedName>
</protein>
<sequence>MNLSSPIRRSGVGVAAVLALLAGCASGPARAPADAQPGIPAVLPLGSLPDSGQPGTLADWHALATDPALQRLAELALANNRDLRVALLNVERAQAALAGSEANKLPAIGVGVGAQRAPNTQGKQVNTFTAGVQLASWELDLFGRLRQLDDAARASLLATRAGQRAAELALVSQVLATGLTLRHDDAQLTLARRTLATRDETLRLTVLREKVGAASMLELQAQQALVAQARATLAQWQRQRAQDENALVLLVGAPVPADLLAAPAGSSPLAEVPVGLPSAVLLQRPDVVQAEQQLLAARANLGAARAALWPSITLTGQAGQASAQLSGLFEGGHFAYTLAANAVLSIYDGGRRQSAIAQADAAERIALAQYERAVQSAFRETADALVALSTWREQLAALAQQRDAARETARLTDLKAAQGAASVLEQLEAQRSLYAAEQAWLQAGLAEQTSRVTLYKALGR</sequence>
<organism evidence="4 5">
    <name type="scientific">Pseudaquabacterium inlustre</name>
    <dbReference type="NCBI Taxonomy" id="2984192"/>
    <lineage>
        <taxon>Bacteria</taxon>
        <taxon>Pseudomonadati</taxon>
        <taxon>Pseudomonadota</taxon>
        <taxon>Betaproteobacteria</taxon>
        <taxon>Burkholderiales</taxon>
        <taxon>Sphaerotilaceae</taxon>
        <taxon>Pseudaquabacterium</taxon>
    </lineage>
</organism>
<comment type="caution">
    <text evidence="4">The sequence shown here is derived from an EMBL/GenBank/DDBJ whole genome shotgun (WGS) entry which is preliminary data.</text>
</comment>
<feature type="signal peptide" evidence="2">
    <location>
        <begin position="1"/>
        <end position="31"/>
    </location>
</feature>
<evidence type="ECO:0000313" key="5">
    <source>
        <dbReference type="Proteomes" id="UP001365405"/>
    </source>
</evidence>